<dbReference type="Proteomes" id="UP001327560">
    <property type="component" value="Chromosome 9"/>
</dbReference>
<protein>
    <recommendedName>
        <fullName evidence="4">FAD-binding domain-containing protein</fullName>
    </recommendedName>
</protein>
<reference evidence="5 6" key="1">
    <citation type="submission" date="2023-10" db="EMBL/GenBank/DDBJ databases">
        <title>Chromosome-scale genome assembly provides insights into flower coloration mechanisms of Canna indica.</title>
        <authorList>
            <person name="Li C."/>
        </authorList>
    </citation>
    <scope>NUCLEOTIDE SEQUENCE [LARGE SCALE GENOMIC DNA]</scope>
    <source>
        <tissue evidence="5">Flower</tissue>
    </source>
</reference>
<dbReference type="EMBL" id="CP136898">
    <property type="protein sequence ID" value="WOL18890.1"/>
    <property type="molecule type" value="Genomic_DNA"/>
</dbReference>
<gene>
    <name evidence="5" type="ORF">Cni_G27687</name>
</gene>
<keyword evidence="1" id="KW-0560">Oxidoreductase</keyword>
<proteinExistence type="inferred from homology"/>
<accession>A0AAQ3L262</accession>
<dbReference type="AlphaFoldDB" id="A0AAQ3L262"/>
<dbReference type="Pfam" id="PF01494">
    <property type="entry name" value="FAD_binding_3"/>
    <property type="match status" value="1"/>
</dbReference>
<name>A0AAQ3L262_9LILI</name>
<organism evidence="5 6">
    <name type="scientific">Canna indica</name>
    <name type="common">Indian-shot</name>
    <dbReference type="NCBI Taxonomy" id="4628"/>
    <lineage>
        <taxon>Eukaryota</taxon>
        <taxon>Viridiplantae</taxon>
        <taxon>Streptophyta</taxon>
        <taxon>Embryophyta</taxon>
        <taxon>Tracheophyta</taxon>
        <taxon>Spermatophyta</taxon>
        <taxon>Magnoliopsida</taxon>
        <taxon>Liliopsida</taxon>
        <taxon>Zingiberales</taxon>
        <taxon>Cannaceae</taxon>
        <taxon>Canna</taxon>
    </lineage>
</organism>
<evidence type="ECO:0000256" key="2">
    <source>
        <dbReference type="ARBA" id="ARBA00023033"/>
    </source>
</evidence>
<dbReference type="Gene3D" id="3.50.50.60">
    <property type="entry name" value="FAD/NAD(P)-binding domain"/>
    <property type="match status" value="1"/>
</dbReference>
<evidence type="ECO:0000259" key="4">
    <source>
        <dbReference type="Pfam" id="PF01494"/>
    </source>
</evidence>
<dbReference type="InterPro" id="IPR002938">
    <property type="entry name" value="FAD-bd"/>
</dbReference>
<comment type="similarity">
    <text evidence="3">Belongs to the 3-hydroxybenzoate 6-hydroxylase family.</text>
</comment>
<keyword evidence="2" id="KW-0503">Monooxygenase</keyword>
<keyword evidence="6" id="KW-1185">Reference proteome</keyword>
<dbReference type="GO" id="GO:0071949">
    <property type="term" value="F:FAD binding"/>
    <property type="evidence" value="ECO:0007669"/>
    <property type="project" value="InterPro"/>
</dbReference>
<dbReference type="PRINTS" id="PR00420">
    <property type="entry name" value="RNGMNOXGNASE"/>
</dbReference>
<evidence type="ECO:0000256" key="3">
    <source>
        <dbReference type="ARBA" id="ARBA00024018"/>
    </source>
</evidence>
<sequence length="405" mass="44002">MELSNHEDIVIVGAGLGGLSVAVGLHRLGLRSLVLESSDILRSSGFALTIWTNAWRALDALGVGDSLRQQHVRLEGVISCSALSGSVTSKIAIKEPKKPGDREVRCLRRNLLVETLAKELPDGTIRCSSKVVAIEEAGKLKLLHLADGSTLKAKVLIGCDGINSIVSKWLGLKAPVFSGRCAARGFAMYPGGHGIKREFAQYFGKGFRAGVLPCDDEMVYWFFTWTSDGNDEETMEDAIKVREFVIGKMKNSNVPEEVIQVIEKSEPSSVASSHLRYRSPFHLLWGDVSKGNVCVTGDAFHPMTPDLGQGGCSALEDGVVLAKCLGEALCGGQLKEDEESRIEAALQKYARARRWRAFDLVATSIMLGFIQEGGNGFLALLRDQVLSGFMLNKYFSEAGFDFGKL</sequence>
<evidence type="ECO:0000256" key="1">
    <source>
        <dbReference type="ARBA" id="ARBA00023002"/>
    </source>
</evidence>
<evidence type="ECO:0000313" key="6">
    <source>
        <dbReference type="Proteomes" id="UP001327560"/>
    </source>
</evidence>
<feature type="domain" description="FAD-binding" evidence="4">
    <location>
        <begin position="8"/>
        <end position="331"/>
    </location>
</feature>
<dbReference type="InterPro" id="IPR036188">
    <property type="entry name" value="FAD/NAD-bd_sf"/>
</dbReference>
<dbReference type="SUPFAM" id="SSF51905">
    <property type="entry name" value="FAD/NAD(P)-binding domain"/>
    <property type="match status" value="1"/>
</dbReference>
<dbReference type="PANTHER" id="PTHR45934:SF28">
    <property type="entry name" value="OS03G0153100 PROTEIN"/>
    <property type="match status" value="1"/>
</dbReference>
<dbReference type="PANTHER" id="PTHR45934">
    <property type="entry name" value="FAD/NAD(P)-BINDING OXIDOREDUCTASE FAMILY PROTEIN"/>
    <property type="match status" value="1"/>
</dbReference>
<evidence type="ECO:0000313" key="5">
    <source>
        <dbReference type="EMBL" id="WOL18890.1"/>
    </source>
</evidence>
<dbReference type="InterPro" id="IPR044560">
    <property type="entry name" value="MOase"/>
</dbReference>
<dbReference type="GO" id="GO:0004497">
    <property type="term" value="F:monooxygenase activity"/>
    <property type="evidence" value="ECO:0007669"/>
    <property type="project" value="UniProtKB-KW"/>
</dbReference>